<feature type="compositionally biased region" description="Basic residues" evidence="1">
    <location>
        <begin position="72"/>
        <end position="93"/>
    </location>
</feature>
<dbReference type="EMBL" id="NHTK01000165">
    <property type="protein sequence ID" value="PPR08060.1"/>
    <property type="molecule type" value="Genomic_DNA"/>
</dbReference>
<evidence type="ECO:0000256" key="1">
    <source>
        <dbReference type="SAM" id="MobiDB-lite"/>
    </source>
</evidence>
<organism evidence="2 3">
    <name type="scientific">Panaeolus cyanescens</name>
    <dbReference type="NCBI Taxonomy" id="181874"/>
    <lineage>
        <taxon>Eukaryota</taxon>
        <taxon>Fungi</taxon>
        <taxon>Dikarya</taxon>
        <taxon>Basidiomycota</taxon>
        <taxon>Agaricomycotina</taxon>
        <taxon>Agaricomycetes</taxon>
        <taxon>Agaricomycetidae</taxon>
        <taxon>Agaricales</taxon>
        <taxon>Agaricineae</taxon>
        <taxon>Galeropsidaceae</taxon>
        <taxon>Panaeolus</taxon>
    </lineage>
</organism>
<reference evidence="2 3" key="1">
    <citation type="journal article" date="2018" name="Evol. Lett.">
        <title>Horizontal gene cluster transfer increased hallucinogenic mushroom diversity.</title>
        <authorList>
            <person name="Reynolds H.T."/>
            <person name="Vijayakumar V."/>
            <person name="Gluck-Thaler E."/>
            <person name="Korotkin H.B."/>
            <person name="Matheny P.B."/>
            <person name="Slot J.C."/>
        </authorList>
    </citation>
    <scope>NUCLEOTIDE SEQUENCE [LARGE SCALE GENOMIC DNA]</scope>
    <source>
        <strain evidence="2 3">2629</strain>
    </source>
</reference>
<dbReference type="STRING" id="181874.A0A409YYG1"/>
<accession>A0A409YYG1</accession>
<sequence length="457" mass="51857">MSQPARLTVDIDISQLIQRGVEIEATYPEDDFYELHNRSPSSSTPGSPTFENLEQADLSNASESEPEAVSHKLLKKRAKKAAKREKAREARKRRRLEEIADNFAINGNINAKNKYVERAEPLFLPFNFADSAVTESAYKGKRTGEFVSQKHYTLSELVGPQSEYHMKLITWDGFTPTPVYDCKGRRILVLAGHPDDPSWKTSNLQEANRLMEYARHRSRVSTKSQKHRRGEFTALRCGVSHGGGQVRPSNLHNNKSNQKLLDELNRSRPFERMAGFATSAFATWAPDLYAYYVKYAQKLYSKYPKLKRPFSMSAYSAVTYNTGPWVECFPHVDIANLPFGWCAVTALGDYDPTQGGHLVLWNLGLVIEFPPGSLILFPSATIVHSNTSIQQHERRYSFTHYTAGGLFGWVDQGFQTLVALEQSLAKKPKEMKAWKEERAKRWQFGLSLLPVLEESVN</sequence>
<dbReference type="OrthoDB" id="3202607at2759"/>
<name>A0A409YYG1_9AGAR</name>
<comment type="caution">
    <text evidence="2">The sequence shown here is derived from an EMBL/GenBank/DDBJ whole genome shotgun (WGS) entry which is preliminary data.</text>
</comment>
<dbReference type="Gene3D" id="3.60.130.30">
    <property type="match status" value="1"/>
</dbReference>
<protein>
    <submittedName>
        <fullName evidence="2">Uncharacterized protein</fullName>
    </submittedName>
</protein>
<gene>
    <name evidence="2" type="ORF">CVT24_010958</name>
</gene>
<dbReference type="InParanoid" id="A0A409YYG1"/>
<keyword evidence="3" id="KW-1185">Reference proteome</keyword>
<dbReference type="Proteomes" id="UP000284842">
    <property type="component" value="Unassembled WGS sequence"/>
</dbReference>
<evidence type="ECO:0000313" key="3">
    <source>
        <dbReference type="Proteomes" id="UP000284842"/>
    </source>
</evidence>
<feature type="compositionally biased region" description="Low complexity" evidence="1">
    <location>
        <begin position="39"/>
        <end position="49"/>
    </location>
</feature>
<dbReference type="AlphaFoldDB" id="A0A409YYG1"/>
<proteinExistence type="predicted"/>
<feature type="region of interest" description="Disordered" evidence="1">
    <location>
        <begin position="32"/>
        <end position="93"/>
    </location>
</feature>
<evidence type="ECO:0000313" key="2">
    <source>
        <dbReference type="EMBL" id="PPR08060.1"/>
    </source>
</evidence>